<organism evidence="9 10">
    <name type="scientific">Pedobacter riviphilus</name>
    <dbReference type="NCBI Taxonomy" id="2766984"/>
    <lineage>
        <taxon>Bacteria</taxon>
        <taxon>Pseudomonadati</taxon>
        <taxon>Bacteroidota</taxon>
        <taxon>Sphingobacteriia</taxon>
        <taxon>Sphingobacteriales</taxon>
        <taxon>Sphingobacteriaceae</taxon>
        <taxon>Pedobacter</taxon>
    </lineage>
</organism>
<dbReference type="InterPro" id="IPR045380">
    <property type="entry name" value="LD_TPept_scaffold_dom"/>
</dbReference>
<evidence type="ECO:0000256" key="1">
    <source>
        <dbReference type="ARBA" id="ARBA00004752"/>
    </source>
</evidence>
<dbReference type="InterPro" id="IPR038063">
    <property type="entry name" value="Transpep_catalytic_dom"/>
</dbReference>
<evidence type="ECO:0000256" key="4">
    <source>
        <dbReference type="ARBA" id="ARBA00022960"/>
    </source>
</evidence>
<feature type="domain" description="L,D-TPase catalytic" evidence="8">
    <location>
        <begin position="246"/>
        <end position="420"/>
    </location>
</feature>
<feature type="active site" description="Nucleophile" evidence="7">
    <location>
        <position position="396"/>
    </location>
</feature>
<evidence type="ECO:0000259" key="8">
    <source>
        <dbReference type="PROSITE" id="PS52029"/>
    </source>
</evidence>
<reference evidence="9 10" key="1">
    <citation type="submission" date="2020-09" db="EMBL/GenBank/DDBJ databases">
        <title>Pedobacter sp. SW-16 isolated from soil near Yeocheon.</title>
        <authorList>
            <person name="Im H.S."/>
            <person name="Joung Y."/>
            <person name="Lee S.-S."/>
        </authorList>
    </citation>
    <scope>NUCLEOTIDE SEQUENCE [LARGE SCALE GENOMIC DNA]</scope>
    <source>
        <strain evidence="9 10">SW-16</strain>
    </source>
</reference>
<dbReference type="EMBL" id="CP061171">
    <property type="protein sequence ID" value="QNR85257.1"/>
    <property type="molecule type" value="Genomic_DNA"/>
</dbReference>
<sequence length="484" mass="55885">MKTNQKSFLQKNLFISWVCMVLAFLLSASIKGYPLVHERAAQRIDSMLIKKQLLALGSRLNYPETVARFYKRMNFQRAWVYPDTVRTPVYHAMLLLDCVLQFGLNRQDFHPNELTYNRLKPLVSSPGMSYSMDREDFDIYMTDAMLTLINHLHYGKFNPVRTKYALNSPTEDYAQNLLFASLSARDFMVSIGTAQPELKSYKDLQSYLHLVKGQYIDDCYEFPEGEARKMAVNMERMRWVDTGSIYYLQINIPSFLLTLHNGDSVTIFKVVVGKPTSPSPQLESKVQYLTTAPEWKVPVKIFTRELLPKALKNPTFLEDNHYAIYDQKGNYVIGSPANLKLIKANPAGYSMRQSPGCDNAMGKVVFRFPNRFDIYLHDTPEQKLFKKEERAFSHGCIRVEGAEKLASMLLVHDGRSSRSAEMKKSARKLEKKDFFLRNPIPIKITYFTAEIIDGMLKVYPDIYNLDPGLERQMFPQESVLVKDR</sequence>
<evidence type="ECO:0000256" key="5">
    <source>
        <dbReference type="ARBA" id="ARBA00022984"/>
    </source>
</evidence>
<comment type="pathway">
    <text evidence="1 7">Cell wall biogenesis; peptidoglycan biosynthesis.</text>
</comment>
<dbReference type="SUPFAM" id="SSF141523">
    <property type="entry name" value="L,D-transpeptidase catalytic domain-like"/>
    <property type="match status" value="1"/>
</dbReference>
<dbReference type="Pfam" id="PF20142">
    <property type="entry name" value="Scaffold"/>
    <property type="match status" value="1"/>
</dbReference>
<keyword evidence="6 7" id="KW-0961">Cell wall biogenesis/degradation</keyword>
<dbReference type="PROSITE" id="PS52029">
    <property type="entry name" value="LD_TPASE"/>
    <property type="match status" value="1"/>
</dbReference>
<dbReference type="RefSeq" id="WP_190327752.1">
    <property type="nucleotide sequence ID" value="NZ_CP061171.1"/>
</dbReference>
<dbReference type="Gene3D" id="2.40.440.10">
    <property type="entry name" value="L,D-transpeptidase catalytic domain-like"/>
    <property type="match status" value="1"/>
</dbReference>
<evidence type="ECO:0000256" key="2">
    <source>
        <dbReference type="ARBA" id="ARBA00005992"/>
    </source>
</evidence>
<evidence type="ECO:0000313" key="10">
    <source>
        <dbReference type="Proteomes" id="UP000516439"/>
    </source>
</evidence>
<evidence type="ECO:0000313" key="9">
    <source>
        <dbReference type="EMBL" id="QNR85257.1"/>
    </source>
</evidence>
<accession>A0ABX6TKN8</accession>
<feature type="active site" description="Proton donor/acceptor" evidence="7">
    <location>
        <position position="377"/>
    </location>
</feature>
<evidence type="ECO:0000256" key="3">
    <source>
        <dbReference type="ARBA" id="ARBA00022679"/>
    </source>
</evidence>
<dbReference type="InterPro" id="IPR005490">
    <property type="entry name" value="LD_TPept_cat_dom"/>
</dbReference>
<comment type="similarity">
    <text evidence="2">Belongs to the YkuD family.</text>
</comment>
<keyword evidence="10" id="KW-1185">Reference proteome</keyword>
<dbReference type="Pfam" id="PF03734">
    <property type="entry name" value="YkuD"/>
    <property type="match status" value="1"/>
</dbReference>
<keyword evidence="5 7" id="KW-0573">Peptidoglycan synthesis</keyword>
<dbReference type="PANTHER" id="PTHR41533:SF2">
    <property type="entry name" value="BLR7131 PROTEIN"/>
    <property type="match status" value="1"/>
</dbReference>
<dbReference type="Proteomes" id="UP000516439">
    <property type="component" value="Chromosome"/>
</dbReference>
<gene>
    <name evidence="9" type="ORF">H9N25_01800</name>
</gene>
<evidence type="ECO:0000256" key="7">
    <source>
        <dbReference type="PROSITE-ProRule" id="PRU01373"/>
    </source>
</evidence>
<dbReference type="CDD" id="cd16913">
    <property type="entry name" value="YkuD_like"/>
    <property type="match status" value="1"/>
</dbReference>
<dbReference type="InterPro" id="IPR052905">
    <property type="entry name" value="LD-transpeptidase_YkuD-like"/>
</dbReference>
<dbReference type="PANTHER" id="PTHR41533">
    <property type="entry name" value="L,D-TRANSPEPTIDASE HI_1667-RELATED"/>
    <property type="match status" value="1"/>
</dbReference>
<keyword evidence="4 7" id="KW-0133">Cell shape</keyword>
<protein>
    <submittedName>
        <fullName evidence="9">L,D-transpeptidase family protein</fullName>
    </submittedName>
</protein>
<name>A0ABX6TKN8_9SPHI</name>
<keyword evidence="3" id="KW-0808">Transferase</keyword>
<evidence type="ECO:0000256" key="6">
    <source>
        <dbReference type="ARBA" id="ARBA00023316"/>
    </source>
</evidence>
<proteinExistence type="inferred from homology"/>